<dbReference type="EMBL" id="CP036275">
    <property type="protein sequence ID" value="QDU37695.1"/>
    <property type="molecule type" value="Genomic_DNA"/>
</dbReference>
<reference evidence="1 2" key="1">
    <citation type="submission" date="2019-02" db="EMBL/GenBank/DDBJ databases">
        <title>Deep-cultivation of Planctomycetes and their phenomic and genomic characterization uncovers novel biology.</title>
        <authorList>
            <person name="Wiegand S."/>
            <person name="Jogler M."/>
            <person name="Boedeker C."/>
            <person name="Pinto D."/>
            <person name="Vollmers J."/>
            <person name="Rivas-Marin E."/>
            <person name="Kohn T."/>
            <person name="Peeters S.H."/>
            <person name="Heuer A."/>
            <person name="Rast P."/>
            <person name="Oberbeckmann S."/>
            <person name="Bunk B."/>
            <person name="Jeske O."/>
            <person name="Meyerdierks A."/>
            <person name="Storesund J.E."/>
            <person name="Kallscheuer N."/>
            <person name="Luecker S."/>
            <person name="Lage O.M."/>
            <person name="Pohl T."/>
            <person name="Merkel B.J."/>
            <person name="Hornburger P."/>
            <person name="Mueller R.-W."/>
            <person name="Bruemmer F."/>
            <person name="Labrenz M."/>
            <person name="Spormann A.M."/>
            <person name="Op den Camp H."/>
            <person name="Overmann J."/>
            <person name="Amann R."/>
            <person name="Jetten M.S.M."/>
            <person name="Mascher T."/>
            <person name="Medema M.H."/>
            <person name="Devos D.P."/>
            <person name="Kaster A.-K."/>
            <person name="Ovreas L."/>
            <person name="Rohde M."/>
            <person name="Galperin M.Y."/>
            <person name="Jogler C."/>
        </authorList>
    </citation>
    <scope>NUCLEOTIDE SEQUENCE [LARGE SCALE GENOMIC DNA]</scope>
    <source>
        <strain evidence="1 2">Mal4</strain>
    </source>
</reference>
<accession>A0A517Z5E9</accession>
<organism evidence="1 2">
    <name type="scientific">Maioricimonas rarisocia</name>
    <dbReference type="NCBI Taxonomy" id="2528026"/>
    <lineage>
        <taxon>Bacteria</taxon>
        <taxon>Pseudomonadati</taxon>
        <taxon>Planctomycetota</taxon>
        <taxon>Planctomycetia</taxon>
        <taxon>Planctomycetales</taxon>
        <taxon>Planctomycetaceae</taxon>
        <taxon>Maioricimonas</taxon>
    </lineage>
</organism>
<dbReference type="Proteomes" id="UP000320496">
    <property type="component" value="Chromosome"/>
</dbReference>
<keyword evidence="2" id="KW-1185">Reference proteome</keyword>
<protein>
    <submittedName>
        <fullName evidence="1">Uncharacterized protein</fullName>
    </submittedName>
</protein>
<evidence type="ECO:0000313" key="1">
    <source>
        <dbReference type="EMBL" id="QDU37695.1"/>
    </source>
</evidence>
<evidence type="ECO:0000313" key="2">
    <source>
        <dbReference type="Proteomes" id="UP000320496"/>
    </source>
</evidence>
<dbReference type="KEGG" id="mri:Mal4_20110"/>
<gene>
    <name evidence="1" type="ORF">Mal4_20110</name>
</gene>
<dbReference type="AlphaFoldDB" id="A0A517Z5E9"/>
<sequence>MHEPAQLFDLWKPHDRMHMIRHDDKSNALCRLPLPLCIQLAQQDTLGLILVQQPPPTITRKRDKVAVQMIVSDAAIVRHVLIF</sequence>
<name>A0A517Z5E9_9PLAN</name>
<proteinExistence type="predicted"/>